<reference evidence="1" key="1">
    <citation type="submission" date="2021-01" db="EMBL/GenBank/DDBJ databases">
        <authorList>
            <person name="Corre E."/>
            <person name="Pelletier E."/>
            <person name="Niang G."/>
            <person name="Scheremetjew M."/>
            <person name="Finn R."/>
            <person name="Kale V."/>
            <person name="Holt S."/>
            <person name="Cochrane G."/>
            <person name="Meng A."/>
            <person name="Brown T."/>
            <person name="Cohen L."/>
        </authorList>
    </citation>
    <scope>NUCLEOTIDE SEQUENCE</scope>
    <source>
        <strain evidence="1">UIO037</strain>
    </source>
</reference>
<gene>
    <name evidence="1" type="ORF">CPOL0286_LOCUS11329</name>
</gene>
<proteinExistence type="predicted"/>
<evidence type="ECO:0000313" key="1">
    <source>
        <dbReference type="EMBL" id="CAE2231282.1"/>
    </source>
</evidence>
<dbReference type="AlphaFoldDB" id="A0A7S4IJF8"/>
<name>A0A7S4IJF8_9EUKA</name>
<dbReference type="EMBL" id="HBKO01024940">
    <property type="protein sequence ID" value="CAE2231282.1"/>
    <property type="molecule type" value="Transcribed_RNA"/>
</dbReference>
<accession>A0A7S4IJF8</accession>
<organism evidence="1">
    <name type="scientific">Prymnesium polylepis</name>
    <dbReference type="NCBI Taxonomy" id="72548"/>
    <lineage>
        <taxon>Eukaryota</taxon>
        <taxon>Haptista</taxon>
        <taxon>Haptophyta</taxon>
        <taxon>Prymnesiophyceae</taxon>
        <taxon>Prymnesiales</taxon>
        <taxon>Prymnesiaceae</taxon>
        <taxon>Prymnesium</taxon>
    </lineage>
</organism>
<protein>
    <submittedName>
        <fullName evidence="1">Uncharacterized protein</fullName>
    </submittedName>
</protein>
<sequence length="155" mass="16893">MQGRHDGTHKDGADLRLCVGGTQCCVISAKISHARAQYCCSFSHAGLPPFVCAATARCPPHMLFRQCSISTHVTDHTRAEYGCSLAHRRCDSRPRRRRLSVARVGRMSMGLDGGLNEKIASAEPTGGGPWSARELSRLDCARKFIQMLHPSCGLT</sequence>